<organism evidence="1 2">
    <name type="scientific">Marilutibacter aestuarii</name>
    <dbReference type="NCBI Taxonomy" id="1706195"/>
    <lineage>
        <taxon>Bacteria</taxon>
        <taxon>Pseudomonadati</taxon>
        <taxon>Pseudomonadota</taxon>
        <taxon>Gammaproteobacteria</taxon>
        <taxon>Lysobacterales</taxon>
        <taxon>Lysobacteraceae</taxon>
        <taxon>Marilutibacter</taxon>
    </lineage>
</organism>
<accession>A0A507ZYY9</accession>
<dbReference type="Proteomes" id="UP000318212">
    <property type="component" value="Unassembled WGS sequence"/>
</dbReference>
<gene>
    <name evidence="1" type="ORF">FKV25_11935</name>
</gene>
<dbReference type="RefSeq" id="WP_141519027.1">
    <property type="nucleotide sequence ID" value="NZ_VICE01000111.1"/>
</dbReference>
<keyword evidence="2" id="KW-1185">Reference proteome</keyword>
<proteinExistence type="predicted"/>
<evidence type="ECO:0000313" key="1">
    <source>
        <dbReference type="EMBL" id="TQD42177.1"/>
    </source>
</evidence>
<evidence type="ECO:0000313" key="2">
    <source>
        <dbReference type="Proteomes" id="UP000318212"/>
    </source>
</evidence>
<name>A0A507ZYY9_9GAMM</name>
<comment type="caution">
    <text evidence="1">The sequence shown here is derived from an EMBL/GenBank/DDBJ whole genome shotgun (WGS) entry which is preliminary data.</text>
</comment>
<reference evidence="1 2" key="1">
    <citation type="submission" date="2019-06" db="EMBL/GenBank/DDBJ databases">
        <title>Lysobacter alkalisoli sp. nov. isolated from saline soil.</title>
        <authorList>
            <person name="Sun J.-Q."/>
            <person name="Xu L."/>
        </authorList>
    </citation>
    <scope>NUCLEOTIDE SEQUENCE [LARGE SCALE GENOMIC DNA]</scope>
    <source>
        <strain evidence="1 2">JCM 31130</strain>
    </source>
</reference>
<dbReference type="EMBL" id="VICE01000111">
    <property type="protein sequence ID" value="TQD42177.1"/>
    <property type="molecule type" value="Genomic_DNA"/>
</dbReference>
<dbReference type="OrthoDB" id="6024680at2"/>
<dbReference type="Pfam" id="PF11697">
    <property type="entry name" value="DUF3293"/>
    <property type="match status" value="1"/>
</dbReference>
<dbReference type="InterPro" id="IPR021710">
    <property type="entry name" value="DUF3293"/>
</dbReference>
<protein>
    <submittedName>
        <fullName evidence="1">DUF3293 domain-containing protein</fullName>
    </submittedName>
</protein>
<sequence length="163" mass="17683">MQRLHLVDASELASAYAAAEYAVVLDGDVLALHVGEPAVDVEAYCAARRYAFITAWNPASQPLPEAANNEADARLVARLQSLDLGFHPAWAHDRDKQWRESGWLVADIDVAILDTLAVEFGQAGTLFWEHGQPVRLRMSMALANGADALPFVDWGCGLAADPD</sequence>
<dbReference type="AlphaFoldDB" id="A0A507ZYY9"/>